<feature type="domain" description="NAD(P)-binding" evidence="7">
    <location>
        <begin position="9"/>
        <end position="332"/>
    </location>
</feature>
<evidence type="ECO:0000256" key="4">
    <source>
        <dbReference type="ARBA" id="ARBA00011989"/>
    </source>
</evidence>
<reference evidence="8 9" key="1">
    <citation type="journal article" date="2016" name="Nat. Commun.">
        <title>Thousands of microbial genomes shed light on interconnected biogeochemical processes in an aquifer system.</title>
        <authorList>
            <person name="Anantharaman K."/>
            <person name="Brown C.T."/>
            <person name="Hug L.A."/>
            <person name="Sharon I."/>
            <person name="Castelle C.J."/>
            <person name="Probst A.J."/>
            <person name="Thomas B.C."/>
            <person name="Singh A."/>
            <person name="Wilkins M.J."/>
            <person name="Karaoz U."/>
            <person name="Brodie E.L."/>
            <person name="Williams K.H."/>
            <person name="Hubbard S.S."/>
            <person name="Banfield J.F."/>
        </authorList>
    </citation>
    <scope>NUCLEOTIDE SEQUENCE [LARGE SCALE GENOMIC DNA]</scope>
</reference>
<dbReference type="GO" id="GO:0042351">
    <property type="term" value="P:'de novo' GDP-L-fucose biosynthetic process"/>
    <property type="evidence" value="ECO:0007669"/>
    <property type="project" value="TreeGrafter"/>
</dbReference>
<dbReference type="EC" id="4.2.1.47" evidence="4"/>
<organism evidence="8 9">
    <name type="scientific">Candidatus Gottesmanbacteria bacterium RIFCSPHIGHO2_01_FULL_42_12</name>
    <dbReference type="NCBI Taxonomy" id="1798377"/>
    <lineage>
        <taxon>Bacteria</taxon>
        <taxon>Candidatus Gottesmaniibacteriota</taxon>
    </lineage>
</organism>
<comment type="catalytic activity">
    <reaction evidence="1">
        <text>GDP-alpha-D-mannose = GDP-4-dehydro-alpha-D-rhamnose + H2O</text>
        <dbReference type="Rhea" id="RHEA:23820"/>
        <dbReference type="ChEBI" id="CHEBI:15377"/>
        <dbReference type="ChEBI" id="CHEBI:57527"/>
        <dbReference type="ChEBI" id="CHEBI:57964"/>
        <dbReference type="EC" id="4.2.1.47"/>
    </reaction>
</comment>
<dbReference type="PANTHER" id="PTHR43715:SF1">
    <property type="entry name" value="GDP-MANNOSE 4,6 DEHYDRATASE"/>
    <property type="match status" value="1"/>
</dbReference>
<dbReference type="AlphaFoldDB" id="A0A1F5Z3Z9"/>
<accession>A0A1F5Z3Z9</accession>
<dbReference type="Gene3D" id="3.90.25.10">
    <property type="entry name" value="UDP-galactose 4-epimerase, domain 1"/>
    <property type="match status" value="1"/>
</dbReference>
<dbReference type="PANTHER" id="PTHR43715">
    <property type="entry name" value="GDP-MANNOSE 4,6-DEHYDRATASE"/>
    <property type="match status" value="1"/>
</dbReference>
<name>A0A1F5Z3Z9_9BACT</name>
<dbReference type="SUPFAM" id="SSF51735">
    <property type="entry name" value="NAD(P)-binding Rossmann-fold domains"/>
    <property type="match status" value="1"/>
</dbReference>
<evidence type="ECO:0000256" key="2">
    <source>
        <dbReference type="ARBA" id="ARBA00001937"/>
    </source>
</evidence>
<sequence length="341" mass="38667">MKEKTKTAFITGVSGQDGSYLAELLLKKNYRVVGMVRRTSANTHLENIKHIRNDIEVVYGDLIDGVVLTNILLQYKPDEIYNIAAQSVPRESFKQPIHTAEITALGPVRLLEAMKQVLPKSRFYQASTCEIFGNPEGAPKKTFFDESGPFSPNNPYAIAKYYAHQMALYYRNYQKMFVSCGILFNHESPRRGTDFVSRKIVRGAVCLKLGVKNPPVNEDGKPIVQNGKLPMGTLEAIRDWGFAGDYVEAMYRILNHDRPGDFVIATGVKHTIRDFCDEAFSYLGMDYKKYVYTDPAFVRPSEIEYMVGDASKARKLLVWKPRVGFKDLVRMMVDSELAAFK</sequence>
<comment type="caution">
    <text evidence="8">The sequence shown here is derived from an EMBL/GenBank/DDBJ whole genome shotgun (WGS) entry which is preliminary data.</text>
</comment>
<dbReference type="InterPro" id="IPR006368">
    <property type="entry name" value="GDP_Man_deHydtase"/>
</dbReference>
<evidence type="ECO:0000256" key="3">
    <source>
        <dbReference type="ARBA" id="ARBA00009263"/>
    </source>
</evidence>
<evidence type="ECO:0000313" key="8">
    <source>
        <dbReference type="EMBL" id="OGG07093.1"/>
    </source>
</evidence>
<comment type="cofactor">
    <cofactor evidence="2">
        <name>NADP(+)</name>
        <dbReference type="ChEBI" id="CHEBI:58349"/>
    </cofactor>
</comment>
<dbReference type="CDD" id="cd05260">
    <property type="entry name" value="GDP_MD_SDR_e"/>
    <property type="match status" value="1"/>
</dbReference>
<keyword evidence="5" id="KW-0456">Lyase</keyword>
<evidence type="ECO:0000313" key="9">
    <source>
        <dbReference type="Proteomes" id="UP000178681"/>
    </source>
</evidence>
<dbReference type="EMBL" id="MFJG01000017">
    <property type="protein sequence ID" value="OGG07093.1"/>
    <property type="molecule type" value="Genomic_DNA"/>
</dbReference>
<dbReference type="GO" id="GO:0008446">
    <property type="term" value="F:GDP-mannose 4,6-dehydratase activity"/>
    <property type="evidence" value="ECO:0007669"/>
    <property type="project" value="UniProtKB-EC"/>
</dbReference>
<dbReference type="Proteomes" id="UP000178681">
    <property type="component" value="Unassembled WGS sequence"/>
</dbReference>
<dbReference type="InterPro" id="IPR016040">
    <property type="entry name" value="NAD(P)-bd_dom"/>
</dbReference>
<dbReference type="FunFam" id="3.40.50.720:FF:000924">
    <property type="entry name" value="GDP-mannose 4,6 dehydratase"/>
    <property type="match status" value="1"/>
</dbReference>
<evidence type="ECO:0000256" key="1">
    <source>
        <dbReference type="ARBA" id="ARBA00000188"/>
    </source>
</evidence>
<comment type="function">
    <text evidence="6">Catalyzes the conversion of GDP-D-mannose to GDP-4-dehydro-6-deoxy-D-mannose.</text>
</comment>
<evidence type="ECO:0000256" key="6">
    <source>
        <dbReference type="ARBA" id="ARBA00059383"/>
    </source>
</evidence>
<dbReference type="Gene3D" id="3.40.50.720">
    <property type="entry name" value="NAD(P)-binding Rossmann-like Domain"/>
    <property type="match status" value="1"/>
</dbReference>
<dbReference type="Pfam" id="PF16363">
    <property type="entry name" value="GDP_Man_Dehyd"/>
    <property type="match status" value="1"/>
</dbReference>
<evidence type="ECO:0000256" key="5">
    <source>
        <dbReference type="ARBA" id="ARBA00023239"/>
    </source>
</evidence>
<gene>
    <name evidence="8" type="ORF">A2872_02755</name>
</gene>
<evidence type="ECO:0000259" key="7">
    <source>
        <dbReference type="Pfam" id="PF16363"/>
    </source>
</evidence>
<comment type="similarity">
    <text evidence="3">Belongs to the NAD(P)-dependent epimerase/dehydratase family. GDP-mannose 4,6-dehydratase subfamily.</text>
</comment>
<protein>
    <recommendedName>
        <fullName evidence="4">GDP-mannose 4,6-dehydratase</fullName>
        <ecNumber evidence="4">4.2.1.47</ecNumber>
    </recommendedName>
</protein>
<proteinExistence type="inferred from homology"/>
<dbReference type="STRING" id="1798377.A2872_02755"/>
<dbReference type="InterPro" id="IPR036291">
    <property type="entry name" value="NAD(P)-bd_dom_sf"/>
</dbReference>